<dbReference type="EC" id="2.3.1.-" evidence="1"/>
<evidence type="ECO:0000313" key="2">
    <source>
        <dbReference type="EMBL" id="KDS48871.1"/>
    </source>
</evidence>
<sequence length="105" mass="11135">MYLNAYNPIIIGDDVTISANSMLVATGINIQSWLRKETGDKHLHNTTIKIGNNVWIGANSLILGGVNITGSNVVIAAGSIVTKSFSESNVVLAGCPARIIKQINE</sequence>
<dbReference type="Gene3D" id="2.160.10.10">
    <property type="entry name" value="Hexapeptide repeat proteins"/>
    <property type="match status" value="1"/>
</dbReference>
<dbReference type="SUPFAM" id="SSF51161">
    <property type="entry name" value="Trimeric LpxA-like enzymes"/>
    <property type="match status" value="1"/>
</dbReference>
<dbReference type="AlphaFoldDB" id="A0A078RVZ7"/>
<keyword evidence="1" id="KW-0012">Acyltransferase</keyword>
<gene>
    <name evidence="2" type="ORF">M094_2562</name>
</gene>
<dbReference type="InterPro" id="IPR001451">
    <property type="entry name" value="Hexapep"/>
</dbReference>
<name>A0A078RVZ7_BACUN</name>
<accession>A0A078RVZ7</accession>
<keyword evidence="1 2" id="KW-0808">Transferase</keyword>
<evidence type="ECO:0000256" key="1">
    <source>
        <dbReference type="RuleBase" id="RU367021"/>
    </source>
</evidence>
<proteinExistence type="inferred from homology"/>
<reference evidence="2" key="1">
    <citation type="submission" date="2014-04" db="EMBL/GenBank/DDBJ databases">
        <authorList>
            <person name="Sears C."/>
            <person name="Carroll K."/>
            <person name="Sack B.R."/>
            <person name="Qadri F."/>
            <person name="Myers L.L."/>
            <person name="Chung G.-T."/>
            <person name="Escheverria P."/>
            <person name="Fraser C.M."/>
            <person name="Sadzewicz L."/>
            <person name="Shefchek K.A."/>
            <person name="Tallon L."/>
            <person name="Das S.P."/>
            <person name="Daugherty S."/>
            <person name="Mongodin E.F."/>
        </authorList>
    </citation>
    <scope>NUCLEOTIDE SEQUENCE [LARGE SCALE GENOMIC DNA]</scope>
    <source>
        <strain evidence="2">3978 T3 ii</strain>
    </source>
</reference>
<protein>
    <recommendedName>
        <fullName evidence="1">Acetyltransferase</fullName>
        <ecNumber evidence="1">2.3.1.-</ecNumber>
    </recommendedName>
</protein>
<comment type="similarity">
    <text evidence="1">Belongs to the transferase hexapeptide repeat family.</text>
</comment>
<dbReference type="InterPro" id="IPR039369">
    <property type="entry name" value="LacA-like"/>
</dbReference>
<organism evidence="2">
    <name type="scientific">Bacteroides uniformis str. 3978 T3 ii</name>
    <dbReference type="NCBI Taxonomy" id="1339349"/>
    <lineage>
        <taxon>Bacteria</taxon>
        <taxon>Pseudomonadati</taxon>
        <taxon>Bacteroidota</taxon>
        <taxon>Bacteroidia</taxon>
        <taxon>Bacteroidales</taxon>
        <taxon>Bacteroidaceae</taxon>
        <taxon>Bacteroides</taxon>
    </lineage>
</organism>
<dbReference type="Proteomes" id="UP000028013">
    <property type="component" value="Unassembled WGS sequence"/>
</dbReference>
<dbReference type="EMBL" id="JNHN01000179">
    <property type="protein sequence ID" value="KDS48871.1"/>
    <property type="molecule type" value="Genomic_DNA"/>
</dbReference>
<dbReference type="InterPro" id="IPR011004">
    <property type="entry name" value="Trimer_LpxA-like_sf"/>
</dbReference>
<dbReference type="PANTHER" id="PTHR43017">
    <property type="entry name" value="GALACTOSIDE O-ACETYLTRANSFERASE"/>
    <property type="match status" value="1"/>
</dbReference>
<dbReference type="PANTHER" id="PTHR43017:SF1">
    <property type="entry name" value="ACETYLTRANSFERASE YJL218W-RELATED"/>
    <property type="match status" value="1"/>
</dbReference>
<dbReference type="GO" id="GO:0008870">
    <property type="term" value="F:galactoside O-acetyltransferase activity"/>
    <property type="evidence" value="ECO:0007669"/>
    <property type="project" value="TreeGrafter"/>
</dbReference>
<dbReference type="CDD" id="cd04647">
    <property type="entry name" value="LbH_MAT_like"/>
    <property type="match status" value="1"/>
</dbReference>
<comment type="caution">
    <text evidence="2">The sequence shown here is derived from an EMBL/GenBank/DDBJ whole genome shotgun (WGS) entry which is preliminary data.</text>
</comment>
<dbReference type="Pfam" id="PF14602">
    <property type="entry name" value="Hexapep_2"/>
    <property type="match status" value="2"/>
</dbReference>